<sequence length="124" mass="14655">MLSTTALSIRSLQWRRKGVCQEHETKPSVDLIKSDAPLWGVACNPGTLHHKLHMWSRSRYIYKDIESPKKTETTRKSWDLLYTGQWMEERWKQHQNFADVCRRLPSTSCEGLLKKILYTDLQHI</sequence>
<protein>
    <submittedName>
        <fullName evidence="1">Uncharacterized protein</fullName>
    </submittedName>
</protein>
<comment type="caution">
    <text evidence="1">The sequence shown here is derived from an EMBL/GenBank/DDBJ whole genome shotgun (WGS) entry which is preliminary data.</text>
</comment>
<name>A0ABQ9G8D9_9NEOP</name>
<keyword evidence="2" id="KW-1185">Reference proteome</keyword>
<reference evidence="1 2" key="1">
    <citation type="submission" date="2023-02" db="EMBL/GenBank/DDBJ databases">
        <title>LHISI_Scaffold_Assembly.</title>
        <authorList>
            <person name="Stuart O.P."/>
            <person name="Cleave R."/>
            <person name="Magrath M.J.L."/>
            <person name="Mikheyev A.S."/>
        </authorList>
    </citation>
    <scope>NUCLEOTIDE SEQUENCE [LARGE SCALE GENOMIC DNA]</scope>
    <source>
        <strain evidence="1">Daus_M_001</strain>
        <tissue evidence="1">Leg muscle</tissue>
    </source>
</reference>
<dbReference type="Proteomes" id="UP001159363">
    <property type="component" value="Chromosome 13"/>
</dbReference>
<proteinExistence type="predicted"/>
<gene>
    <name evidence="1" type="ORF">PR048_029928</name>
</gene>
<accession>A0ABQ9G8D9</accession>
<evidence type="ECO:0000313" key="1">
    <source>
        <dbReference type="EMBL" id="KAJ8868412.1"/>
    </source>
</evidence>
<organism evidence="1 2">
    <name type="scientific">Dryococelus australis</name>
    <dbReference type="NCBI Taxonomy" id="614101"/>
    <lineage>
        <taxon>Eukaryota</taxon>
        <taxon>Metazoa</taxon>
        <taxon>Ecdysozoa</taxon>
        <taxon>Arthropoda</taxon>
        <taxon>Hexapoda</taxon>
        <taxon>Insecta</taxon>
        <taxon>Pterygota</taxon>
        <taxon>Neoptera</taxon>
        <taxon>Polyneoptera</taxon>
        <taxon>Phasmatodea</taxon>
        <taxon>Verophasmatodea</taxon>
        <taxon>Anareolatae</taxon>
        <taxon>Phasmatidae</taxon>
        <taxon>Eurycanthinae</taxon>
        <taxon>Dryococelus</taxon>
    </lineage>
</organism>
<evidence type="ECO:0000313" key="2">
    <source>
        <dbReference type="Proteomes" id="UP001159363"/>
    </source>
</evidence>
<dbReference type="EMBL" id="JARBHB010000014">
    <property type="protein sequence ID" value="KAJ8868412.1"/>
    <property type="molecule type" value="Genomic_DNA"/>
</dbReference>